<dbReference type="GO" id="GO:0003677">
    <property type="term" value="F:DNA binding"/>
    <property type="evidence" value="ECO:0007669"/>
    <property type="project" value="UniProtKB-UniRule"/>
</dbReference>
<evidence type="ECO:0000256" key="6">
    <source>
        <dbReference type="SAM" id="MobiDB-lite"/>
    </source>
</evidence>
<dbReference type="SMART" id="SM00862">
    <property type="entry name" value="Trans_reg_C"/>
    <property type="match status" value="1"/>
</dbReference>
<keyword evidence="9" id="KW-1185">Reference proteome</keyword>
<dbReference type="InterPro" id="IPR051677">
    <property type="entry name" value="AfsR-DnrI-RedD_regulator"/>
</dbReference>
<keyword evidence="4" id="KW-0804">Transcription</keyword>
<evidence type="ECO:0000256" key="3">
    <source>
        <dbReference type="ARBA" id="ARBA00023125"/>
    </source>
</evidence>
<protein>
    <submittedName>
        <fullName evidence="8">DNA-binding transcriptional activator of the SARP family</fullName>
    </submittedName>
</protein>
<dbReference type="SMART" id="SM01043">
    <property type="entry name" value="BTAD"/>
    <property type="match status" value="1"/>
</dbReference>
<dbReference type="AlphaFoldDB" id="A0A1C5K288"/>
<dbReference type="OrthoDB" id="4336084at2"/>
<dbReference type="SUPFAM" id="SSF46894">
    <property type="entry name" value="C-terminal effector domain of the bipartite response regulators"/>
    <property type="match status" value="1"/>
</dbReference>
<dbReference type="EMBL" id="LT607753">
    <property type="protein sequence ID" value="SCG76406.1"/>
    <property type="molecule type" value="Genomic_DNA"/>
</dbReference>
<keyword evidence="2" id="KW-0805">Transcription regulation</keyword>
<evidence type="ECO:0000313" key="8">
    <source>
        <dbReference type="EMBL" id="SCG76406.1"/>
    </source>
</evidence>
<dbReference type="RefSeq" id="WP_088978955.1">
    <property type="nucleotide sequence ID" value="NZ_LT607753.1"/>
</dbReference>
<dbReference type="Gene3D" id="1.25.40.10">
    <property type="entry name" value="Tetratricopeptide repeat domain"/>
    <property type="match status" value="2"/>
</dbReference>
<dbReference type="Pfam" id="PF00486">
    <property type="entry name" value="Trans_reg_C"/>
    <property type="match status" value="1"/>
</dbReference>
<proteinExistence type="inferred from homology"/>
<evidence type="ECO:0000256" key="4">
    <source>
        <dbReference type="ARBA" id="ARBA00023163"/>
    </source>
</evidence>
<organism evidence="8 9">
    <name type="scientific">Micromonospora coxensis</name>
    <dbReference type="NCBI Taxonomy" id="356852"/>
    <lineage>
        <taxon>Bacteria</taxon>
        <taxon>Bacillati</taxon>
        <taxon>Actinomycetota</taxon>
        <taxon>Actinomycetes</taxon>
        <taxon>Micromonosporales</taxon>
        <taxon>Micromonosporaceae</taxon>
        <taxon>Micromonospora</taxon>
    </lineage>
</organism>
<dbReference type="Gene3D" id="1.10.10.10">
    <property type="entry name" value="Winged helix-like DNA-binding domain superfamily/Winged helix DNA-binding domain"/>
    <property type="match status" value="1"/>
</dbReference>
<dbReference type="InterPro" id="IPR005158">
    <property type="entry name" value="BTAD"/>
</dbReference>
<accession>A0A1C5K288</accession>
<feature type="DNA-binding region" description="OmpR/PhoB-type" evidence="5">
    <location>
        <begin position="1"/>
        <end position="100"/>
    </location>
</feature>
<name>A0A1C5K288_9ACTN</name>
<reference evidence="9" key="1">
    <citation type="submission" date="2016-06" db="EMBL/GenBank/DDBJ databases">
        <authorList>
            <person name="Varghese N."/>
            <person name="Submissions Spin"/>
        </authorList>
    </citation>
    <scope>NUCLEOTIDE SEQUENCE [LARGE SCALE GENOMIC DNA]</scope>
    <source>
        <strain evidence="9">DSM 45161</strain>
    </source>
</reference>
<dbReference type="Proteomes" id="UP000198215">
    <property type="component" value="Chromosome I"/>
</dbReference>
<dbReference type="InterPro" id="IPR011990">
    <property type="entry name" value="TPR-like_helical_dom_sf"/>
</dbReference>
<feature type="region of interest" description="Disordered" evidence="6">
    <location>
        <begin position="259"/>
        <end position="279"/>
    </location>
</feature>
<dbReference type="PANTHER" id="PTHR35807">
    <property type="entry name" value="TRANSCRIPTIONAL REGULATOR REDD-RELATED"/>
    <property type="match status" value="1"/>
</dbReference>
<dbReference type="InterPro" id="IPR001867">
    <property type="entry name" value="OmpR/PhoB-type_DNA-bd"/>
</dbReference>
<dbReference type="PROSITE" id="PS51755">
    <property type="entry name" value="OMPR_PHOB"/>
    <property type="match status" value="1"/>
</dbReference>
<dbReference type="GO" id="GO:0006355">
    <property type="term" value="P:regulation of DNA-templated transcription"/>
    <property type="evidence" value="ECO:0007669"/>
    <property type="project" value="InterPro"/>
</dbReference>
<dbReference type="SUPFAM" id="SSF48452">
    <property type="entry name" value="TPR-like"/>
    <property type="match status" value="2"/>
</dbReference>
<sequence length="705" mass="75143">MTEPSTLWCAVLGPLLVQVGPAPLSLPGKRQQALLAALALQPRVHLPARALSARVWPDESDPPDAALHVLVHRVRRRLAAADPGAARLLRHSARGYLLDLPPGGSDLDTFRDHARRARTAGVDHPALAAEHARRAVELVRGEPGQELWPDPQRWPEVRAVGEEITEVRRIGLQARLRTGDHLAVLSELTALAQREPLTEWIHDLLLRALYLAGRQHEAVTAYARFRAAVAAELGLSPGPGISATYRMVLGHHPALLPAGPPTAHPGRAPGPGVGPRATVTDSPLRDSMRALDRAGDFAAAQGGYDQAVDCYRSLLGLQAEPAERARILLRLGEARYHASGTGHEELAGAAAIFHRDGDLSRAAEALSWRARARWLIPDDADPVGPQLARILDLVDPRRPGPAGTAALVNACGLLAVTGQPRAARRAGLLGLAWARRLALTPLDLRARSNLAMIAVDDGDLGAVDELAAVLAAYRSRGVWVPPALLVTLADAEERAGLLSAARAHRSAAMRVTRSRGATADLAWLEAEQIRESFHRGRWQEATDSARAFLAGPQQEHRMAGEVHLVVGRIAATRGDLSSALRHADAAVRLARRGGGRSTLGPALTLRLHLAVLTGQPAARVRALRDEVLGTIEGRSLTASFGAQLPLALAAAGLRTADLAGHRPADSAWRDALDAVLAGEPDRARERYERLGSSGDARQVAGAFPA</sequence>
<comment type="similarity">
    <text evidence="1">Belongs to the AfsR/DnrI/RedD regulatory family.</text>
</comment>
<dbReference type="PANTHER" id="PTHR35807:SF1">
    <property type="entry name" value="TRANSCRIPTIONAL REGULATOR REDD"/>
    <property type="match status" value="1"/>
</dbReference>
<dbReference type="InterPro" id="IPR016032">
    <property type="entry name" value="Sig_transdc_resp-reg_C-effctor"/>
</dbReference>
<evidence type="ECO:0000256" key="5">
    <source>
        <dbReference type="PROSITE-ProRule" id="PRU01091"/>
    </source>
</evidence>
<evidence type="ECO:0000259" key="7">
    <source>
        <dbReference type="PROSITE" id="PS51755"/>
    </source>
</evidence>
<evidence type="ECO:0000313" key="9">
    <source>
        <dbReference type="Proteomes" id="UP000198215"/>
    </source>
</evidence>
<gene>
    <name evidence="8" type="ORF">GA0070614_5913</name>
</gene>
<feature type="domain" description="OmpR/PhoB-type" evidence="7">
    <location>
        <begin position="1"/>
        <end position="100"/>
    </location>
</feature>
<dbReference type="GO" id="GO:0000160">
    <property type="term" value="P:phosphorelay signal transduction system"/>
    <property type="evidence" value="ECO:0007669"/>
    <property type="project" value="InterPro"/>
</dbReference>
<evidence type="ECO:0000256" key="1">
    <source>
        <dbReference type="ARBA" id="ARBA00005820"/>
    </source>
</evidence>
<dbReference type="CDD" id="cd15831">
    <property type="entry name" value="BTAD"/>
    <property type="match status" value="1"/>
</dbReference>
<dbReference type="InterPro" id="IPR036388">
    <property type="entry name" value="WH-like_DNA-bd_sf"/>
</dbReference>
<dbReference type="Pfam" id="PF03704">
    <property type="entry name" value="BTAD"/>
    <property type="match status" value="1"/>
</dbReference>
<keyword evidence="3 5" id="KW-0238">DNA-binding</keyword>
<evidence type="ECO:0000256" key="2">
    <source>
        <dbReference type="ARBA" id="ARBA00023015"/>
    </source>
</evidence>